<dbReference type="InterPro" id="IPR036388">
    <property type="entry name" value="WH-like_DNA-bd_sf"/>
</dbReference>
<dbReference type="CDD" id="cd07377">
    <property type="entry name" value="WHTH_GntR"/>
    <property type="match status" value="1"/>
</dbReference>
<dbReference type="EMBL" id="JAAMAY010000027">
    <property type="protein sequence ID" value="NTC29666.1"/>
    <property type="molecule type" value="Genomic_DNA"/>
</dbReference>
<dbReference type="SUPFAM" id="SSF48008">
    <property type="entry name" value="GntR ligand-binding domain-like"/>
    <property type="match status" value="1"/>
</dbReference>
<dbReference type="SUPFAM" id="SSF46785">
    <property type="entry name" value="Winged helix' DNA-binding domain"/>
    <property type="match status" value="1"/>
</dbReference>
<dbReference type="PANTHER" id="PTHR43537:SF49">
    <property type="entry name" value="TRANSCRIPTIONAL REGULATORY PROTEIN"/>
    <property type="match status" value="1"/>
</dbReference>
<name>A0AA44J9S6_AGRTU</name>
<dbReference type="InterPro" id="IPR036390">
    <property type="entry name" value="WH_DNA-bd_sf"/>
</dbReference>
<keyword evidence="2" id="KW-0238">DNA-binding</keyword>
<dbReference type="InterPro" id="IPR000524">
    <property type="entry name" value="Tscrpt_reg_HTH_GntR"/>
</dbReference>
<evidence type="ECO:0000256" key="1">
    <source>
        <dbReference type="ARBA" id="ARBA00023015"/>
    </source>
</evidence>
<accession>A0AA44J9S6</accession>
<evidence type="ECO:0000313" key="6">
    <source>
        <dbReference type="Proteomes" id="UP000702952"/>
    </source>
</evidence>
<dbReference type="Gene3D" id="1.10.10.10">
    <property type="entry name" value="Winged helix-like DNA-binding domain superfamily/Winged helix DNA-binding domain"/>
    <property type="match status" value="2"/>
</dbReference>
<evidence type="ECO:0000259" key="4">
    <source>
        <dbReference type="PROSITE" id="PS50949"/>
    </source>
</evidence>
<dbReference type="Gene3D" id="1.20.120.530">
    <property type="entry name" value="GntR ligand-binding domain-like"/>
    <property type="match status" value="1"/>
</dbReference>
<protein>
    <submittedName>
        <fullName evidence="5">GntR family transcriptional regulator</fullName>
    </submittedName>
</protein>
<dbReference type="PROSITE" id="PS50949">
    <property type="entry name" value="HTH_GNTR"/>
    <property type="match status" value="1"/>
</dbReference>
<dbReference type="GO" id="GO:0003700">
    <property type="term" value="F:DNA-binding transcription factor activity"/>
    <property type="evidence" value="ECO:0007669"/>
    <property type="project" value="InterPro"/>
</dbReference>
<proteinExistence type="predicted"/>
<dbReference type="InterPro" id="IPR008920">
    <property type="entry name" value="TF_FadR/GntR_C"/>
</dbReference>
<dbReference type="PANTHER" id="PTHR43537">
    <property type="entry name" value="TRANSCRIPTIONAL REGULATOR, GNTR FAMILY"/>
    <property type="match status" value="1"/>
</dbReference>
<organism evidence="5 6">
    <name type="scientific">Agrobacterium tumefaciens</name>
    <dbReference type="NCBI Taxonomy" id="358"/>
    <lineage>
        <taxon>Bacteria</taxon>
        <taxon>Pseudomonadati</taxon>
        <taxon>Pseudomonadota</taxon>
        <taxon>Alphaproteobacteria</taxon>
        <taxon>Hyphomicrobiales</taxon>
        <taxon>Rhizobiaceae</taxon>
        <taxon>Rhizobium/Agrobacterium group</taxon>
        <taxon>Agrobacterium</taxon>
        <taxon>Agrobacterium tumefaciens complex</taxon>
    </lineage>
</organism>
<reference evidence="5" key="1">
    <citation type="journal article" date="2020" name="Science">
        <title>Unexpected conservation and global transmission of agrobacterial virulence plasmids.</title>
        <authorList>
            <person name="Weisberg A.J."/>
            <person name="Davis E.W. 2nd"/>
            <person name="Tabima J."/>
            <person name="Belcher M.S."/>
            <person name="Miller M."/>
            <person name="Kuo C.H."/>
            <person name="Loper J.E."/>
            <person name="Grunwald N.J."/>
            <person name="Putnam M.L."/>
            <person name="Chang J.H."/>
        </authorList>
    </citation>
    <scope>NUCLEOTIDE SEQUENCE</scope>
    <source>
        <strain evidence="5">17-1853-1a</strain>
    </source>
</reference>
<feature type="domain" description="HTH gntR-type" evidence="4">
    <location>
        <begin position="48"/>
        <end position="115"/>
    </location>
</feature>
<comment type="caution">
    <text evidence="5">The sequence shown here is derived from an EMBL/GenBank/DDBJ whole genome shotgun (WGS) entry which is preliminary data.</text>
</comment>
<dbReference type="SMART" id="SM00345">
    <property type="entry name" value="HTH_GNTR"/>
    <property type="match status" value="2"/>
</dbReference>
<gene>
    <name evidence="5" type="ORF">G6M46_16145</name>
</gene>
<evidence type="ECO:0000313" key="5">
    <source>
        <dbReference type="EMBL" id="NTC29666.1"/>
    </source>
</evidence>
<dbReference type="GO" id="GO:0003677">
    <property type="term" value="F:DNA binding"/>
    <property type="evidence" value="ECO:0007669"/>
    <property type="project" value="UniProtKB-KW"/>
</dbReference>
<dbReference type="SMART" id="SM00895">
    <property type="entry name" value="FCD"/>
    <property type="match status" value="1"/>
</dbReference>
<dbReference type="PRINTS" id="PR00035">
    <property type="entry name" value="HTHGNTR"/>
</dbReference>
<dbReference type="InterPro" id="IPR011711">
    <property type="entry name" value="GntR_C"/>
</dbReference>
<dbReference type="Pfam" id="PF00392">
    <property type="entry name" value="GntR"/>
    <property type="match status" value="1"/>
</dbReference>
<evidence type="ECO:0000256" key="2">
    <source>
        <dbReference type="ARBA" id="ARBA00023125"/>
    </source>
</evidence>
<keyword evidence="1" id="KW-0805">Transcription regulation</keyword>
<dbReference type="Proteomes" id="UP000702952">
    <property type="component" value="Unassembled WGS sequence"/>
</dbReference>
<keyword evidence="3" id="KW-0804">Transcription</keyword>
<sequence>MSEHPQQKLPARIEHVCLVARVSHVLTKANSCRSVGLFDRKGASLNTTPLINQLAGQIVDYVRTQDNPFGMRLIERKLAEQLKVSRSPVRSALKILENQGFVQTAPNGGFLVSWRGEELNLPSFESPTSDENDIYAKIAVDRLEGRLPDRVTEKELCRLYDLTKAPLAKVLRRIHSEGWIERLPGHGWEFLPMLTSMQSYKDSYRFRLTIEPAAILEPTFELDREALESVRDQQQRLIDGEIWDISNPDLFDLNSHLHEAIVECSRNMFFIESLRRIDRIRRLIEYKRSLDRKYAIVRSREHVHLVNLLLNGNRRAAADFMTEHLSSVSVMKVSD</sequence>
<evidence type="ECO:0000256" key="3">
    <source>
        <dbReference type="ARBA" id="ARBA00023163"/>
    </source>
</evidence>
<dbReference type="RefSeq" id="WP_174018987.1">
    <property type="nucleotide sequence ID" value="NZ_JAAMAY010000027.1"/>
</dbReference>
<dbReference type="AlphaFoldDB" id="A0AA44J9S6"/>
<dbReference type="Pfam" id="PF07729">
    <property type="entry name" value="FCD"/>
    <property type="match status" value="1"/>
</dbReference>